<dbReference type="STRING" id="1314782.A0A165MSR1"/>
<sequence>MSSTQFYFKHNRIYRHATAAFNFTTYNIRRDRDTVNPTTDKCNILVAREQSAEGGHRHPFGYARVLGMYHVQIQGDFVSDGVEAARFNFLWVQWYKYADEIPAGTAVRHLECLQFILRTDSNAFGFLDPAHVIQGAHILPAYHKGRTTEFLGPSIARDPDSDYQFYYVNRYVVWMDVCSYFLQIQ</sequence>
<organism evidence="1 2">
    <name type="scientific">Neolentinus lepideus HHB14362 ss-1</name>
    <dbReference type="NCBI Taxonomy" id="1314782"/>
    <lineage>
        <taxon>Eukaryota</taxon>
        <taxon>Fungi</taxon>
        <taxon>Dikarya</taxon>
        <taxon>Basidiomycota</taxon>
        <taxon>Agaricomycotina</taxon>
        <taxon>Agaricomycetes</taxon>
        <taxon>Gloeophyllales</taxon>
        <taxon>Gloeophyllaceae</taxon>
        <taxon>Neolentinus</taxon>
    </lineage>
</organism>
<keyword evidence="2" id="KW-1185">Reference proteome</keyword>
<name>A0A165MSR1_9AGAM</name>
<dbReference type="EMBL" id="KV425664">
    <property type="protein sequence ID" value="KZT18727.1"/>
    <property type="molecule type" value="Genomic_DNA"/>
</dbReference>
<dbReference type="OrthoDB" id="3183767at2759"/>
<dbReference type="InParanoid" id="A0A165MSR1"/>
<protein>
    <submittedName>
        <fullName evidence="1">Uncharacterized protein</fullName>
    </submittedName>
</protein>
<dbReference type="AlphaFoldDB" id="A0A165MSR1"/>
<evidence type="ECO:0000313" key="1">
    <source>
        <dbReference type="EMBL" id="KZT18727.1"/>
    </source>
</evidence>
<evidence type="ECO:0000313" key="2">
    <source>
        <dbReference type="Proteomes" id="UP000076761"/>
    </source>
</evidence>
<gene>
    <name evidence="1" type="ORF">NEOLEDRAFT_1079449</name>
</gene>
<reference evidence="1 2" key="1">
    <citation type="journal article" date="2016" name="Mol. Biol. Evol.">
        <title>Comparative Genomics of Early-Diverging Mushroom-Forming Fungi Provides Insights into the Origins of Lignocellulose Decay Capabilities.</title>
        <authorList>
            <person name="Nagy L.G."/>
            <person name="Riley R."/>
            <person name="Tritt A."/>
            <person name="Adam C."/>
            <person name="Daum C."/>
            <person name="Floudas D."/>
            <person name="Sun H."/>
            <person name="Yadav J.S."/>
            <person name="Pangilinan J."/>
            <person name="Larsson K.H."/>
            <person name="Matsuura K."/>
            <person name="Barry K."/>
            <person name="Labutti K."/>
            <person name="Kuo R."/>
            <person name="Ohm R.A."/>
            <person name="Bhattacharya S.S."/>
            <person name="Shirouzu T."/>
            <person name="Yoshinaga Y."/>
            <person name="Martin F.M."/>
            <person name="Grigoriev I.V."/>
            <person name="Hibbett D.S."/>
        </authorList>
    </citation>
    <scope>NUCLEOTIDE SEQUENCE [LARGE SCALE GENOMIC DNA]</scope>
    <source>
        <strain evidence="1 2">HHB14362 ss-1</strain>
    </source>
</reference>
<proteinExistence type="predicted"/>
<dbReference type="Proteomes" id="UP000076761">
    <property type="component" value="Unassembled WGS sequence"/>
</dbReference>
<accession>A0A165MSR1</accession>